<dbReference type="EMBL" id="LCLS01000003">
    <property type="protein sequence ID" value="KKU22384.1"/>
    <property type="molecule type" value="Genomic_DNA"/>
</dbReference>
<dbReference type="InterPro" id="IPR023214">
    <property type="entry name" value="HAD_sf"/>
</dbReference>
<protein>
    <submittedName>
        <fullName evidence="1">Uncharacterized protein</fullName>
    </submittedName>
</protein>
<dbReference type="NCBIfam" id="TIGR01549">
    <property type="entry name" value="HAD-SF-IA-v1"/>
    <property type="match status" value="1"/>
</dbReference>
<gene>
    <name evidence="1" type="ORF">UX31_C0003G0050</name>
</gene>
<dbReference type="InterPro" id="IPR036412">
    <property type="entry name" value="HAD-like_sf"/>
</dbReference>
<sequence length="165" mass="17980">MKVIVSDMGGVLYSFDSTFDPIVHEENFSHAIEALGKKGLSTKEQLEGEWLAVKSGRLVVYPQVEGVSNLLASLNKFKLVIVSTSLVKTSNLILQKVGLGGKAWKVFDMSDFGSKKDPEAWKKIFQTLPSIDVIAEDSDKNLAAAAQAAVDLGFKPQTFTEMSLL</sequence>
<dbReference type="SUPFAM" id="SSF56784">
    <property type="entry name" value="HAD-like"/>
    <property type="match status" value="1"/>
</dbReference>
<dbReference type="Proteomes" id="UP000034107">
    <property type="component" value="Unassembled WGS sequence"/>
</dbReference>
<dbReference type="Gene3D" id="3.40.50.1000">
    <property type="entry name" value="HAD superfamily/HAD-like"/>
    <property type="match status" value="1"/>
</dbReference>
<comment type="caution">
    <text evidence="1">The sequence shown here is derived from an EMBL/GenBank/DDBJ whole genome shotgun (WGS) entry which is preliminary data.</text>
</comment>
<organism evidence="1 2">
    <name type="scientific">Candidatus Nomurabacteria bacterium GW2011_GWA1_46_11</name>
    <dbReference type="NCBI Taxonomy" id="1618732"/>
    <lineage>
        <taxon>Bacteria</taxon>
        <taxon>Candidatus Nomuraibacteriota</taxon>
    </lineage>
</organism>
<dbReference type="InterPro" id="IPR006439">
    <property type="entry name" value="HAD-SF_hydro_IA"/>
</dbReference>
<evidence type="ECO:0000313" key="2">
    <source>
        <dbReference type="Proteomes" id="UP000034107"/>
    </source>
</evidence>
<accession>A0A0G1NNZ7</accession>
<proteinExistence type="predicted"/>
<name>A0A0G1NNZ7_9BACT</name>
<dbReference type="AlphaFoldDB" id="A0A0G1NNZ7"/>
<evidence type="ECO:0000313" key="1">
    <source>
        <dbReference type="EMBL" id="KKU22384.1"/>
    </source>
</evidence>
<reference evidence="1 2" key="1">
    <citation type="journal article" date="2015" name="Nature">
        <title>rRNA introns, odd ribosomes, and small enigmatic genomes across a large radiation of phyla.</title>
        <authorList>
            <person name="Brown C.T."/>
            <person name="Hug L.A."/>
            <person name="Thomas B.C."/>
            <person name="Sharon I."/>
            <person name="Castelle C.J."/>
            <person name="Singh A."/>
            <person name="Wilkins M.J."/>
            <person name="Williams K.H."/>
            <person name="Banfield J.F."/>
        </authorList>
    </citation>
    <scope>NUCLEOTIDE SEQUENCE [LARGE SCALE GENOMIC DNA]</scope>
</reference>